<dbReference type="PANTHER" id="PTHR22597">
    <property type="entry name" value="POLYCOMB GROUP PROTEIN"/>
    <property type="match status" value="1"/>
</dbReference>
<evidence type="ECO:0000256" key="2">
    <source>
        <dbReference type="ARBA" id="ARBA00022723"/>
    </source>
</evidence>
<comment type="similarity">
    <text evidence="1">Belongs to the VEFS (VRN2-EMF2-FIS2-SU(Z)12) family.</text>
</comment>
<dbReference type="CDD" id="cd21553">
    <property type="entry name" value="VEFS-box_EMF2-like"/>
    <property type="match status" value="1"/>
</dbReference>
<evidence type="ECO:0000259" key="8">
    <source>
        <dbReference type="Pfam" id="PF09733"/>
    </source>
</evidence>
<organism evidence="10 12">
    <name type="scientific">Ziziphus jujuba</name>
    <name type="common">Chinese jujube</name>
    <name type="synonym">Ziziphus sativa</name>
    <dbReference type="NCBI Taxonomy" id="326968"/>
    <lineage>
        <taxon>Eukaryota</taxon>
        <taxon>Viridiplantae</taxon>
        <taxon>Streptophyta</taxon>
        <taxon>Embryophyta</taxon>
        <taxon>Tracheophyta</taxon>
        <taxon>Spermatophyta</taxon>
        <taxon>Magnoliopsida</taxon>
        <taxon>eudicotyledons</taxon>
        <taxon>Gunneridae</taxon>
        <taxon>Pentapetalae</taxon>
        <taxon>rosids</taxon>
        <taxon>fabids</taxon>
        <taxon>Rosales</taxon>
        <taxon>Rhamnaceae</taxon>
        <taxon>Paliureae</taxon>
        <taxon>Ziziphus</taxon>
    </lineage>
</organism>
<sequence>MCHQNACVHLSVEETAVLEESLLVYCKPVELYNILRSRANDNPSFLRRCLRYKIQARRRRRLRAGMVIFNYRDCHNMLRKTEVTEGFSCPFCLMQCASFKGLRYHLLSSHDLFNFEFWVTEEYQAVNVSVNIAISRSETVADRAFPQHQSFFFCSRSRRLRPKNLLQKKKHVDVQFLELDSSTLASEGTIKGFSEKDDDAVSCKGEKASKSFCCEKNMQSGRHGQENNDRDCPSSMECIERVGSSSNVPGITIAMAQSSMDLDCAKPLSGSDPAPPAKTKKTIERSDPRNRVLLQKRQFYHSHRVQPMALEQVMSDRDSEDEVDDDIADLEDRRMLDDFVDVTKDEKKLMHLWNAFVRQQRVLADGHIPWACEAFSKLHGEELVSSQALFWCWRLFMIKLWNHGLLDACTMNNCNIILEEHRNKVPDAKTS</sequence>
<proteinExistence type="inferred from homology"/>
<feature type="domain" description="Polycomb protein VEFS-Box" evidence="8">
    <location>
        <begin position="291"/>
        <end position="411"/>
    </location>
</feature>
<protein>
    <submittedName>
        <fullName evidence="11 12">Polycomb group protein EMBRYONIC FLOWER 2 isoform X1</fullName>
    </submittedName>
</protein>
<keyword evidence="2" id="KW-0479">Metal-binding</keyword>
<evidence type="ECO:0000256" key="7">
    <source>
        <dbReference type="ARBA" id="ARBA00023163"/>
    </source>
</evidence>
<dbReference type="Pfam" id="PF23320">
    <property type="entry name" value="Zn_SUZ12"/>
    <property type="match status" value="1"/>
</dbReference>
<evidence type="ECO:0000259" key="9">
    <source>
        <dbReference type="Pfam" id="PF23320"/>
    </source>
</evidence>
<evidence type="ECO:0000256" key="6">
    <source>
        <dbReference type="ARBA" id="ARBA00023015"/>
    </source>
</evidence>
<evidence type="ECO:0000313" key="11">
    <source>
        <dbReference type="RefSeq" id="XP_048320066.2"/>
    </source>
</evidence>
<evidence type="ECO:0000256" key="4">
    <source>
        <dbReference type="ARBA" id="ARBA00022833"/>
    </source>
</evidence>
<gene>
    <name evidence="11 12" type="primary">LOC107434986</name>
</gene>
<keyword evidence="10" id="KW-1185">Reference proteome</keyword>
<evidence type="ECO:0000313" key="12">
    <source>
        <dbReference type="RefSeq" id="XP_048320067.2"/>
    </source>
</evidence>
<evidence type="ECO:0000256" key="5">
    <source>
        <dbReference type="ARBA" id="ARBA00022853"/>
    </source>
</evidence>
<dbReference type="InterPro" id="IPR019135">
    <property type="entry name" value="Polycomb_protein_VEFS-Box"/>
</dbReference>
<name>A0ABM3I3V8_ZIZJJ</name>
<keyword evidence="5" id="KW-0156">Chromatin regulator</keyword>
<dbReference type="Pfam" id="PF09733">
    <property type="entry name" value="VEFS-Box"/>
    <property type="match status" value="1"/>
</dbReference>
<keyword evidence="4" id="KW-0862">Zinc</keyword>
<feature type="domain" description="Polycomb protein SUZ12-like zinc finger" evidence="9">
    <location>
        <begin position="65"/>
        <end position="132"/>
    </location>
</feature>
<dbReference type="Proteomes" id="UP001652623">
    <property type="component" value="Chromosome 6"/>
</dbReference>
<dbReference type="RefSeq" id="XP_048320066.2">
    <property type="nucleotide sequence ID" value="XM_048464109.2"/>
</dbReference>
<dbReference type="CDD" id="cd21749">
    <property type="entry name" value="ZnB-Zn_EMF2-like"/>
    <property type="match status" value="1"/>
</dbReference>
<keyword evidence="7" id="KW-0804">Transcription</keyword>
<keyword evidence="6" id="KW-0805">Transcription regulation</keyword>
<reference evidence="11 12" key="1">
    <citation type="submission" date="2025-05" db="UniProtKB">
        <authorList>
            <consortium name="RefSeq"/>
        </authorList>
    </citation>
    <scope>IDENTIFICATION</scope>
    <source>
        <tissue evidence="11 12">Seedling</tissue>
    </source>
</reference>
<evidence type="ECO:0000256" key="1">
    <source>
        <dbReference type="ARBA" id="ARBA00007416"/>
    </source>
</evidence>
<keyword evidence="3" id="KW-0863">Zinc-finger</keyword>
<accession>A0ABM3I3V8</accession>
<evidence type="ECO:0000313" key="10">
    <source>
        <dbReference type="Proteomes" id="UP001652623"/>
    </source>
</evidence>
<dbReference type="InterPro" id="IPR057540">
    <property type="entry name" value="Znf_SUZ12"/>
</dbReference>
<evidence type="ECO:0000256" key="3">
    <source>
        <dbReference type="ARBA" id="ARBA00022771"/>
    </source>
</evidence>
<dbReference type="PANTHER" id="PTHR22597:SF0">
    <property type="entry name" value="POLYCOMB PROTEIN SUZ12"/>
    <property type="match status" value="1"/>
</dbReference>
<dbReference type="RefSeq" id="XP_048320067.2">
    <property type="nucleotide sequence ID" value="XM_048464110.2"/>
</dbReference>
<dbReference type="GeneID" id="107434986"/>